<accession>A0A6I4TDY4</accession>
<organism evidence="3 4">
    <name type="scientific">Tsuneonella aeria</name>
    <dbReference type="NCBI Taxonomy" id="1837929"/>
    <lineage>
        <taxon>Bacteria</taxon>
        <taxon>Pseudomonadati</taxon>
        <taxon>Pseudomonadota</taxon>
        <taxon>Alphaproteobacteria</taxon>
        <taxon>Sphingomonadales</taxon>
        <taxon>Erythrobacteraceae</taxon>
        <taxon>Tsuneonella</taxon>
    </lineage>
</organism>
<name>A0A6I4TDY4_9SPHN</name>
<feature type="signal peptide" evidence="2">
    <location>
        <begin position="1"/>
        <end position="25"/>
    </location>
</feature>
<evidence type="ECO:0000313" key="4">
    <source>
        <dbReference type="Proteomes" id="UP000439522"/>
    </source>
</evidence>
<keyword evidence="2" id="KW-0732">Signal</keyword>
<evidence type="ECO:0000256" key="1">
    <source>
        <dbReference type="SAM" id="MobiDB-lite"/>
    </source>
</evidence>
<proteinExistence type="predicted"/>
<dbReference type="EMBL" id="WTZA01000001">
    <property type="protein sequence ID" value="MXO75442.1"/>
    <property type="molecule type" value="Genomic_DNA"/>
</dbReference>
<evidence type="ECO:0000256" key="2">
    <source>
        <dbReference type="SAM" id="SignalP"/>
    </source>
</evidence>
<gene>
    <name evidence="3" type="ORF">GRI40_09470</name>
</gene>
<feature type="region of interest" description="Disordered" evidence="1">
    <location>
        <begin position="181"/>
        <end position="207"/>
    </location>
</feature>
<keyword evidence="4" id="KW-1185">Reference proteome</keyword>
<dbReference type="Proteomes" id="UP000439522">
    <property type="component" value="Unassembled WGS sequence"/>
</dbReference>
<dbReference type="AlphaFoldDB" id="A0A6I4TDY4"/>
<dbReference type="PROSITE" id="PS51257">
    <property type="entry name" value="PROKAR_LIPOPROTEIN"/>
    <property type="match status" value="1"/>
</dbReference>
<sequence length="207" mass="21914">MATLRRNLVVSAIGIGLACSGPAAAQDVVQGTPPAGEAIVLPPPPPPVVTPPGPYAPLPPVYPYPVQAYPPSPPYGAPLPGYGAPAVPYPGPYMQPAIPAISATQATFDRNAWIADCSRGLRGDRLREREAECARYLDSYLAGAAAGYPGYTVVGYTTRQVIVPVPQQQVVREYLAEEPVRTRSIPPRPTPRSVQPTGKGTKIIRAR</sequence>
<dbReference type="RefSeq" id="WP_160611082.1">
    <property type="nucleotide sequence ID" value="NZ_WTZA01000001.1"/>
</dbReference>
<feature type="chain" id="PRO_5026109083" evidence="2">
    <location>
        <begin position="26"/>
        <end position="207"/>
    </location>
</feature>
<evidence type="ECO:0000313" key="3">
    <source>
        <dbReference type="EMBL" id="MXO75442.1"/>
    </source>
</evidence>
<comment type="caution">
    <text evidence="3">The sequence shown here is derived from an EMBL/GenBank/DDBJ whole genome shotgun (WGS) entry which is preliminary data.</text>
</comment>
<reference evidence="3 4" key="1">
    <citation type="submission" date="2019-12" db="EMBL/GenBank/DDBJ databases">
        <title>Genomic-based taxomic classification of the family Erythrobacteraceae.</title>
        <authorList>
            <person name="Xu L."/>
        </authorList>
    </citation>
    <scope>NUCLEOTIDE SEQUENCE [LARGE SCALE GENOMIC DNA]</scope>
    <source>
        <strain evidence="3 4">100921-2</strain>
    </source>
</reference>
<protein>
    <submittedName>
        <fullName evidence="3">Uncharacterized protein</fullName>
    </submittedName>
</protein>